<keyword evidence="10" id="KW-1185">Reference proteome</keyword>
<feature type="transmembrane region" description="Helical" evidence="7">
    <location>
        <begin position="346"/>
        <end position="364"/>
    </location>
</feature>
<comment type="subcellular location">
    <subcellularLocation>
        <location evidence="1 7">Cell membrane</location>
        <topology evidence="1 7">Multi-pass membrane protein</topology>
    </subcellularLocation>
</comment>
<keyword evidence="5 7" id="KW-1133">Transmembrane helix</keyword>
<feature type="transmembrane region" description="Helical" evidence="7">
    <location>
        <begin position="402"/>
        <end position="426"/>
    </location>
</feature>
<proteinExistence type="inferred from homology"/>
<evidence type="ECO:0000259" key="8">
    <source>
        <dbReference type="PROSITE" id="PS50928"/>
    </source>
</evidence>
<keyword evidence="6 7" id="KW-0472">Membrane</keyword>
<dbReference type="InterPro" id="IPR050366">
    <property type="entry name" value="BP-dependent_transpt_permease"/>
</dbReference>
<evidence type="ECO:0000313" key="10">
    <source>
        <dbReference type="Proteomes" id="UP000549695"/>
    </source>
</evidence>
<evidence type="ECO:0000256" key="2">
    <source>
        <dbReference type="ARBA" id="ARBA00022448"/>
    </source>
</evidence>
<protein>
    <submittedName>
        <fullName evidence="9">Peptide/nickel transport system permease protein</fullName>
    </submittedName>
</protein>
<comment type="caution">
    <text evidence="9">The sequence shown here is derived from an EMBL/GenBank/DDBJ whole genome shotgun (WGS) entry which is preliminary data.</text>
</comment>
<name>A0A852W7B0_PSEA5</name>
<feature type="transmembrane region" description="Helical" evidence="7">
    <location>
        <begin position="21"/>
        <end position="44"/>
    </location>
</feature>
<accession>A0A852W7B0</accession>
<evidence type="ECO:0000256" key="3">
    <source>
        <dbReference type="ARBA" id="ARBA00022475"/>
    </source>
</evidence>
<feature type="domain" description="ABC transmembrane type-1" evidence="8">
    <location>
        <begin position="398"/>
        <end position="584"/>
    </location>
</feature>
<dbReference type="InterPro" id="IPR035906">
    <property type="entry name" value="MetI-like_sf"/>
</dbReference>
<dbReference type="PANTHER" id="PTHR43386">
    <property type="entry name" value="OLIGOPEPTIDE TRANSPORT SYSTEM PERMEASE PROTEIN APPC"/>
    <property type="match status" value="1"/>
</dbReference>
<feature type="transmembrane region" description="Helical" evidence="7">
    <location>
        <begin position="561"/>
        <end position="585"/>
    </location>
</feature>
<dbReference type="Proteomes" id="UP000549695">
    <property type="component" value="Unassembled WGS sequence"/>
</dbReference>
<evidence type="ECO:0000256" key="7">
    <source>
        <dbReference type="RuleBase" id="RU363032"/>
    </source>
</evidence>
<dbReference type="GO" id="GO:0055085">
    <property type="term" value="P:transmembrane transport"/>
    <property type="evidence" value="ECO:0007669"/>
    <property type="project" value="InterPro"/>
</dbReference>
<dbReference type="EMBL" id="JACCCZ010000001">
    <property type="protein sequence ID" value="NYG04430.1"/>
    <property type="molecule type" value="Genomic_DNA"/>
</dbReference>
<keyword evidence="2 7" id="KW-0813">Transport</keyword>
<evidence type="ECO:0000256" key="4">
    <source>
        <dbReference type="ARBA" id="ARBA00022692"/>
    </source>
</evidence>
<feature type="transmembrane region" description="Helical" evidence="7">
    <location>
        <begin position="447"/>
        <end position="470"/>
    </location>
</feature>
<organism evidence="9 10">
    <name type="scientific">Pseudonocardia alni</name>
    <name type="common">Amycolata alni</name>
    <dbReference type="NCBI Taxonomy" id="33907"/>
    <lineage>
        <taxon>Bacteria</taxon>
        <taxon>Bacillati</taxon>
        <taxon>Actinomycetota</taxon>
        <taxon>Actinomycetes</taxon>
        <taxon>Pseudonocardiales</taxon>
        <taxon>Pseudonocardiaceae</taxon>
        <taxon>Pseudonocardia</taxon>
    </lineage>
</organism>
<dbReference type="GO" id="GO:0005886">
    <property type="term" value="C:plasma membrane"/>
    <property type="evidence" value="ECO:0007669"/>
    <property type="project" value="UniProtKB-SubCell"/>
</dbReference>
<dbReference type="AlphaFoldDB" id="A0A852W7B0"/>
<evidence type="ECO:0000256" key="1">
    <source>
        <dbReference type="ARBA" id="ARBA00004651"/>
    </source>
</evidence>
<keyword evidence="3" id="KW-1003">Cell membrane</keyword>
<evidence type="ECO:0000256" key="6">
    <source>
        <dbReference type="ARBA" id="ARBA00023136"/>
    </source>
</evidence>
<feature type="transmembrane region" description="Helical" evidence="7">
    <location>
        <begin position="115"/>
        <end position="141"/>
    </location>
</feature>
<dbReference type="Pfam" id="PF00528">
    <property type="entry name" value="BPD_transp_1"/>
    <property type="match status" value="2"/>
</dbReference>
<evidence type="ECO:0000256" key="5">
    <source>
        <dbReference type="ARBA" id="ARBA00022989"/>
    </source>
</evidence>
<comment type="similarity">
    <text evidence="7">Belongs to the binding-protein-dependent transport system permease family.</text>
</comment>
<gene>
    <name evidence="9" type="ORF">HDA37_004715</name>
</gene>
<feature type="transmembrane region" description="Helical" evidence="7">
    <location>
        <begin position="197"/>
        <end position="217"/>
    </location>
</feature>
<keyword evidence="4 7" id="KW-0812">Transmembrane</keyword>
<dbReference type="PROSITE" id="PS50928">
    <property type="entry name" value="ABC_TM1"/>
    <property type="match status" value="1"/>
</dbReference>
<dbReference type="RefSeq" id="WP_312888900.1">
    <property type="nucleotide sequence ID" value="NZ_BAAAJZ010000006.1"/>
</dbReference>
<dbReference type="PANTHER" id="PTHR43386:SF1">
    <property type="entry name" value="D,D-DIPEPTIDE TRANSPORT SYSTEM PERMEASE PROTEIN DDPC-RELATED"/>
    <property type="match status" value="1"/>
</dbReference>
<dbReference type="CDD" id="cd06261">
    <property type="entry name" value="TM_PBP2"/>
    <property type="match status" value="1"/>
</dbReference>
<reference evidence="9 10" key="1">
    <citation type="submission" date="2020-07" db="EMBL/GenBank/DDBJ databases">
        <title>Sequencing the genomes of 1000 actinobacteria strains.</title>
        <authorList>
            <person name="Klenk H.-P."/>
        </authorList>
    </citation>
    <scope>NUCLEOTIDE SEQUENCE [LARGE SCALE GENOMIC DNA]</scope>
    <source>
        <strain evidence="9 10">DSM 44749</strain>
    </source>
</reference>
<evidence type="ECO:0000313" key="9">
    <source>
        <dbReference type="EMBL" id="NYG04430.1"/>
    </source>
</evidence>
<dbReference type="SUPFAM" id="SSF161098">
    <property type="entry name" value="MetI-like"/>
    <property type="match status" value="1"/>
</dbReference>
<feature type="transmembrane region" description="Helical" evidence="7">
    <location>
        <begin position="258"/>
        <end position="276"/>
    </location>
</feature>
<dbReference type="GeneID" id="98054384"/>
<sequence>MTAVAVPAPVRPRRSGPRDGAVVALSRVLAGAAVVAGVGVLPWLSQRSPELAVLRARSAEQEATPAALASIRAELGLDAGPWVVVGRWLSGVAAGDLGTSWASGAPVLGSVLSGLGVSLTLVGFALVVAALVAAVLIVPALRRGVRGARAGTAGGSGAAGAALTALPEFLLATFLLVVVAVWLGWLPPYGWAGPRYAVLPALALGLPAGGLVGRLLAESVASAATEPWVGTWQTAGLPRRRTAAAVLRRATAPVLPQIGLVLVGLTGGAVAVEQVFAVPGLGRTTLGAAAGLDLPLLQGGVLALLAVAVLAGAGAGAARRAVLGRAARTGDVPVPTAVTAVRRSRWVVPGVAGGVLALVVLAGLPRDPFTSAHPRLASPSAALPLGSDAVGRDLLARVAHGALLTTGTALLVVLVALVVGVLIGLAPRIATGFAEVANAAPPVLAGLVVAAVLGPSAVGAAVGVALVSWAPLAAHTASLVAEIRAQPHVRVLPVLGVGPARALGAHVLPAAAGPLVRHAVLRLPGTALALASLGFLGLGPQPPSPEWGRLLADGMPYVERAPWAVLAPAGMLVLVAVLAVSLAAAGRRPRAR</sequence>
<feature type="transmembrane region" description="Helical" evidence="7">
    <location>
        <begin position="162"/>
        <end position="185"/>
    </location>
</feature>
<dbReference type="InterPro" id="IPR000515">
    <property type="entry name" value="MetI-like"/>
</dbReference>
<feature type="transmembrane region" description="Helical" evidence="7">
    <location>
        <begin position="296"/>
        <end position="318"/>
    </location>
</feature>